<accession>A0A433JDT6</accession>
<reference evidence="1 2" key="1">
    <citation type="submission" date="2018-12" db="EMBL/GenBank/DDBJ databases">
        <authorList>
            <person name="Yang Y."/>
        </authorList>
    </citation>
    <scope>NUCLEOTIDE SEQUENCE [LARGE SCALE GENOMIC DNA]</scope>
    <source>
        <strain evidence="1 2">GSF71</strain>
    </source>
</reference>
<organism evidence="1 2">
    <name type="scientific">Azospirillum doebereinerae</name>
    <dbReference type="NCBI Taxonomy" id="92933"/>
    <lineage>
        <taxon>Bacteria</taxon>
        <taxon>Pseudomonadati</taxon>
        <taxon>Pseudomonadota</taxon>
        <taxon>Alphaproteobacteria</taxon>
        <taxon>Rhodospirillales</taxon>
        <taxon>Azospirillaceae</taxon>
        <taxon>Azospirillum</taxon>
    </lineage>
</organism>
<dbReference type="Proteomes" id="UP000280346">
    <property type="component" value="Unassembled WGS sequence"/>
</dbReference>
<dbReference type="EMBL" id="RZIJ01000002">
    <property type="protein sequence ID" value="RUQ75062.1"/>
    <property type="molecule type" value="Genomic_DNA"/>
</dbReference>
<comment type="caution">
    <text evidence="1">The sequence shown here is derived from an EMBL/GenBank/DDBJ whole genome shotgun (WGS) entry which is preliminary data.</text>
</comment>
<dbReference type="RefSeq" id="WP_126995077.1">
    <property type="nucleotide sequence ID" value="NZ_JBNPXW010000002.1"/>
</dbReference>
<evidence type="ECO:0000313" key="2">
    <source>
        <dbReference type="Proteomes" id="UP000280346"/>
    </source>
</evidence>
<sequence>MYEDEAETIRTMMRARARIIYSKHADRERMPEREITDRDVRTVLETCLEITQIRENDQGPVWSVEGHDLDGRRLRICVAVKARRNIVIVVTTIELK</sequence>
<dbReference type="Pfam" id="PF14076">
    <property type="entry name" value="DUF4258"/>
    <property type="match status" value="1"/>
</dbReference>
<evidence type="ECO:0000313" key="1">
    <source>
        <dbReference type="EMBL" id="RUQ75062.1"/>
    </source>
</evidence>
<name>A0A433JDT6_9PROT</name>
<dbReference type="InterPro" id="IPR025354">
    <property type="entry name" value="DUF4258"/>
</dbReference>
<dbReference type="AlphaFoldDB" id="A0A433JDT6"/>
<gene>
    <name evidence="1" type="ORF">EJ913_04170</name>
</gene>
<keyword evidence="2" id="KW-1185">Reference proteome</keyword>
<dbReference type="OrthoDB" id="9942202at2"/>
<proteinExistence type="predicted"/>
<protein>
    <submittedName>
        <fullName evidence="1">DUF4258 domain-containing protein</fullName>
    </submittedName>
</protein>